<keyword evidence="1" id="KW-0472">Membrane</keyword>
<dbReference type="OrthoDB" id="319710at2"/>
<dbReference type="KEGG" id="llp:GH975_09130"/>
<keyword evidence="1" id="KW-1133">Transmembrane helix</keyword>
<dbReference type="SMART" id="SM00563">
    <property type="entry name" value="PlsC"/>
    <property type="match status" value="1"/>
</dbReference>
<dbReference type="PANTHER" id="PTHR10983">
    <property type="entry name" value="1-ACYLGLYCEROL-3-PHOSPHATE ACYLTRANSFERASE-RELATED"/>
    <property type="match status" value="1"/>
</dbReference>
<evidence type="ECO:0000313" key="3">
    <source>
        <dbReference type="EMBL" id="QGG80723.1"/>
    </source>
</evidence>
<evidence type="ECO:0000313" key="4">
    <source>
        <dbReference type="Proteomes" id="UP000388235"/>
    </source>
</evidence>
<dbReference type="SUPFAM" id="SSF69593">
    <property type="entry name" value="Glycerol-3-phosphate (1)-acyltransferase"/>
    <property type="match status" value="1"/>
</dbReference>
<dbReference type="CDD" id="cd07990">
    <property type="entry name" value="LPLAT_LCLAT1-like"/>
    <property type="match status" value="1"/>
</dbReference>
<keyword evidence="1" id="KW-0812">Transmembrane</keyword>
<gene>
    <name evidence="3" type="ORF">GH975_09130</name>
</gene>
<dbReference type="NCBIfam" id="NF010621">
    <property type="entry name" value="PRK14014.1"/>
    <property type="match status" value="1"/>
</dbReference>
<dbReference type="EMBL" id="CP045871">
    <property type="protein sequence ID" value="QGG80723.1"/>
    <property type="molecule type" value="Genomic_DNA"/>
</dbReference>
<dbReference type="GO" id="GO:0016746">
    <property type="term" value="F:acyltransferase activity"/>
    <property type="evidence" value="ECO:0007669"/>
    <property type="project" value="UniProtKB-KW"/>
</dbReference>
<dbReference type="InterPro" id="IPR002123">
    <property type="entry name" value="Plipid/glycerol_acylTrfase"/>
</dbReference>
<sequence>MTGTKSVASAPKPCSQITAWVGFSPVSRIRVSSMVLLGCQSRMMRANFTGKPMHLLLGVVSAVILVFLTIACGGPAAILGLIKLAFPATGKTFAPAFEWLVVCWSRGFTGWLSLFSPAITVEREGQFSRTKNYLIIANHQSWVDIFVLLIGTNRTIPSTRFFMKRELLWIPLVGFVAWSMDFPVMRRHSREYLAKHPEKRGSDLATVRAACAKFQQIPVSVVNFSEGTRSTVQKLAASKSQYTHILPPKAGGVATVLAAVGDHLDAAVDATIHYPDGVPTFWQWMCGRAGRMHIHMKTVELPEVGALNDNGQISAESRERVKRFLEQRWTEKDQRLGAPPA</sequence>
<name>A0A5Q2QBQ8_9GAMM</name>
<dbReference type="AlphaFoldDB" id="A0A5Q2QBQ8"/>
<dbReference type="PANTHER" id="PTHR10983:SF16">
    <property type="entry name" value="LYSOCARDIOLIPIN ACYLTRANSFERASE 1"/>
    <property type="match status" value="1"/>
</dbReference>
<reference evidence="3 4" key="1">
    <citation type="submission" date="2019-11" db="EMBL/GenBank/DDBJ databases">
        <authorList>
            <person name="Khan S.A."/>
            <person name="Jeon C.O."/>
            <person name="Chun B.H."/>
        </authorList>
    </citation>
    <scope>NUCLEOTIDE SEQUENCE [LARGE SCALE GENOMIC DNA]</scope>
    <source>
        <strain evidence="3 4">IMCC 1097</strain>
    </source>
</reference>
<proteinExistence type="predicted"/>
<accession>A0A5Q2QBQ8</accession>
<organism evidence="3 4">
    <name type="scientific">Litorivicinus lipolyticus</name>
    <dbReference type="NCBI Taxonomy" id="418701"/>
    <lineage>
        <taxon>Bacteria</taxon>
        <taxon>Pseudomonadati</taxon>
        <taxon>Pseudomonadota</taxon>
        <taxon>Gammaproteobacteria</taxon>
        <taxon>Oceanospirillales</taxon>
        <taxon>Litorivicinaceae</taxon>
        <taxon>Litorivicinus</taxon>
    </lineage>
</organism>
<keyword evidence="3" id="KW-0808">Transferase</keyword>
<evidence type="ECO:0000256" key="1">
    <source>
        <dbReference type="SAM" id="Phobius"/>
    </source>
</evidence>
<keyword evidence="4" id="KW-1185">Reference proteome</keyword>
<dbReference type="Pfam" id="PF01553">
    <property type="entry name" value="Acyltransferase"/>
    <property type="match status" value="1"/>
</dbReference>
<feature type="transmembrane region" description="Helical" evidence="1">
    <location>
        <begin position="53"/>
        <end position="79"/>
    </location>
</feature>
<feature type="domain" description="Phospholipid/glycerol acyltransferase" evidence="2">
    <location>
        <begin position="133"/>
        <end position="271"/>
    </location>
</feature>
<protein>
    <submittedName>
        <fullName evidence="3">Acyltransferase</fullName>
    </submittedName>
</protein>
<dbReference type="Proteomes" id="UP000388235">
    <property type="component" value="Chromosome"/>
</dbReference>
<evidence type="ECO:0000259" key="2">
    <source>
        <dbReference type="SMART" id="SM00563"/>
    </source>
</evidence>
<keyword evidence="3" id="KW-0012">Acyltransferase</keyword>